<dbReference type="Pfam" id="PF06794">
    <property type="entry name" value="UPF0270"/>
    <property type="match status" value="1"/>
</dbReference>
<protein>
    <recommendedName>
        <fullName evidence="4">YheU family protein</fullName>
    </recommendedName>
</protein>
<proteinExistence type="inferred from homology"/>
<organism evidence="2 3">
    <name type="scientific">Cellvibrio mixtus</name>
    <dbReference type="NCBI Taxonomy" id="39650"/>
    <lineage>
        <taxon>Bacteria</taxon>
        <taxon>Pseudomonadati</taxon>
        <taxon>Pseudomonadota</taxon>
        <taxon>Gammaproteobacteria</taxon>
        <taxon>Cellvibrionales</taxon>
        <taxon>Cellvibrionaceae</taxon>
        <taxon>Cellvibrio</taxon>
    </lineage>
</organism>
<dbReference type="STRING" id="1209072.GCA_000766945_00496"/>
<accession>A0A266Q453</accession>
<evidence type="ECO:0008006" key="4">
    <source>
        <dbReference type="Google" id="ProtNLM"/>
    </source>
</evidence>
<dbReference type="Proteomes" id="UP000216101">
    <property type="component" value="Unassembled WGS sequence"/>
</dbReference>
<dbReference type="Gene3D" id="1.10.10.610">
    <property type="entry name" value="YehU-like"/>
    <property type="match status" value="1"/>
</dbReference>
<dbReference type="EMBL" id="NHNI01000002">
    <property type="protein sequence ID" value="OZY84643.1"/>
    <property type="molecule type" value="Genomic_DNA"/>
</dbReference>
<dbReference type="InterPro" id="IPR010648">
    <property type="entry name" value="UPF0270"/>
</dbReference>
<evidence type="ECO:0000313" key="3">
    <source>
        <dbReference type="Proteomes" id="UP000216101"/>
    </source>
</evidence>
<dbReference type="InterPro" id="IPR036685">
    <property type="entry name" value="YehU-like_sf"/>
</dbReference>
<dbReference type="AlphaFoldDB" id="A0A266Q453"/>
<reference evidence="3" key="1">
    <citation type="submission" date="2017-05" db="EMBL/GenBank/DDBJ databases">
        <authorList>
            <person name="Barney B.M."/>
        </authorList>
    </citation>
    <scope>NUCLEOTIDE SEQUENCE [LARGE SCALE GENOMIC DNA]</scope>
    <source>
        <strain evidence="3">PSBB022</strain>
    </source>
</reference>
<comment type="caution">
    <text evidence="2">The sequence shown here is derived from an EMBL/GenBank/DDBJ whole genome shotgun (WGS) entry which is preliminary data.</text>
</comment>
<keyword evidence="3" id="KW-1185">Reference proteome</keyword>
<name>A0A266Q453_9GAMM</name>
<comment type="similarity">
    <text evidence="1">Belongs to the UPF0270 family.</text>
</comment>
<dbReference type="SUPFAM" id="SSF118001">
    <property type="entry name" value="YehU-like"/>
    <property type="match status" value="1"/>
</dbReference>
<dbReference type="PIRSF" id="PIRSF006169">
    <property type="entry name" value="UCP006169"/>
    <property type="match status" value="1"/>
</dbReference>
<evidence type="ECO:0000256" key="1">
    <source>
        <dbReference type="ARBA" id="ARBA00006450"/>
    </source>
</evidence>
<sequence>MIIPYEQLSSDALQGLIEEFITREGTDYGVEEVSLNTKVDQVKQLLKRREVVVVFDFTTESASLLTRRDAELVQQNNTVD</sequence>
<evidence type="ECO:0000313" key="2">
    <source>
        <dbReference type="EMBL" id="OZY84643.1"/>
    </source>
</evidence>
<gene>
    <name evidence="2" type="ORF">CBP51_15830</name>
</gene>